<reference evidence="1" key="2">
    <citation type="journal article" date="2023" name="Microbiol Resour">
        <title>Decontamination and Annotation of the Draft Genome Sequence of the Oomycete Lagenidium giganteum ARSEF 373.</title>
        <authorList>
            <person name="Morgan W.R."/>
            <person name="Tartar A."/>
        </authorList>
    </citation>
    <scope>NUCLEOTIDE SEQUENCE</scope>
    <source>
        <strain evidence="1">ARSEF 373</strain>
    </source>
</reference>
<dbReference type="PANTHER" id="PTHR47163:SF2">
    <property type="entry name" value="SI:DKEY-17M8.2"/>
    <property type="match status" value="1"/>
</dbReference>
<dbReference type="AlphaFoldDB" id="A0AAV2YZ34"/>
<sequence>VLSEVIRSNIRAGSLIIGDQFASYGSVCQNHTLGNNEYLKDINYRHQWVNHKKDFKDPTTGLHIKAMRGMNKQLVPAYLDECLWFFSTGTITDQ</sequence>
<comment type="caution">
    <text evidence="1">The sequence shown here is derived from an EMBL/GenBank/DDBJ whole genome shotgun (WGS) entry which is preliminary data.</text>
</comment>
<proteinExistence type="predicted"/>
<dbReference type="InterPro" id="IPR053164">
    <property type="entry name" value="IS1016-like_transposase"/>
</dbReference>
<dbReference type="EMBL" id="DAKRPA010000096">
    <property type="protein sequence ID" value="DAZ98831.1"/>
    <property type="molecule type" value="Genomic_DNA"/>
</dbReference>
<dbReference type="Proteomes" id="UP001146120">
    <property type="component" value="Unassembled WGS sequence"/>
</dbReference>
<keyword evidence="2" id="KW-1185">Reference proteome</keyword>
<evidence type="ECO:0000313" key="1">
    <source>
        <dbReference type="EMBL" id="DAZ98831.1"/>
    </source>
</evidence>
<evidence type="ECO:0008006" key="3">
    <source>
        <dbReference type="Google" id="ProtNLM"/>
    </source>
</evidence>
<reference evidence="1" key="1">
    <citation type="submission" date="2022-11" db="EMBL/GenBank/DDBJ databases">
        <authorList>
            <person name="Morgan W.R."/>
            <person name="Tartar A."/>
        </authorList>
    </citation>
    <scope>NUCLEOTIDE SEQUENCE</scope>
    <source>
        <strain evidence="1">ARSEF 373</strain>
    </source>
</reference>
<accession>A0AAV2YZ34</accession>
<feature type="non-terminal residue" evidence="1">
    <location>
        <position position="1"/>
    </location>
</feature>
<dbReference type="PANTHER" id="PTHR47163">
    <property type="entry name" value="DDE_TNP_IS1595 DOMAIN-CONTAINING PROTEIN"/>
    <property type="match status" value="1"/>
</dbReference>
<protein>
    <recommendedName>
        <fullName evidence="3">ISXO2-like transposase domain-containing protein</fullName>
    </recommendedName>
</protein>
<organism evidence="1 2">
    <name type="scientific">Lagenidium giganteum</name>
    <dbReference type="NCBI Taxonomy" id="4803"/>
    <lineage>
        <taxon>Eukaryota</taxon>
        <taxon>Sar</taxon>
        <taxon>Stramenopiles</taxon>
        <taxon>Oomycota</taxon>
        <taxon>Peronosporomycetes</taxon>
        <taxon>Pythiales</taxon>
        <taxon>Pythiaceae</taxon>
    </lineage>
</organism>
<evidence type="ECO:0000313" key="2">
    <source>
        <dbReference type="Proteomes" id="UP001146120"/>
    </source>
</evidence>
<gene>
    <name evidence="1" type="ORF">N0F65_000987</name>
</gene>
<name>A0AAV2YZ34_9STRA</name>